<dbReference type="AlphaFoldDB" id="A0A085ML79"/>
<feature type="transmembrane region" description="Helical" evidence="1">
    <location>
        <begin position="40"/>
        <end position="63"/>
    </location>
</feature>
<keyword evidence="1" id="KW-0472">Membrane</keyword>
<evidence type="ECO:0000256" key="1">
    <source>
        <dbReference type="SAM" id="Phobius"/>
    </source>
</evidence>
<gene>
    <name evidence="2" type="ORF">M513_01208</name>
</gene>
<reference evidence="2 3" key="1">
    <citation type="journal article" date="2014" name="Nat. Genet.">
        <title>Genome and transcriptome of the porcine whipworm Trichuris suis.</title>
        <authorList>
            <person name="Jex A.R."/>
            <person name="Nejsum P."/>
            <person name="Schwarz E.M."/>
            <person name="Hu L."/>
            <person name="Young N.D."/>
            <person name="Hall R.S."/>
            <person name="Korhonen P.K."/>
            <person name="Liao S."/>
            <person name="Thamsborg S."/>
            <person name="Xia J."/>
            <person name="Xu P."/>
            <person name="Wang S."/>
            <person name="Scheerlinck J.P."/>
            <person name="Hofmann A."/>
            <person name="Sternberg P.W."/>
            <person name="Wang J."/>
            <person name="Gasser R.B."/>
        </authorList>
    </citation>
    <scope>NUCLEOTIDE SEQUENCE [LARGE SCALE GENOMIC DNA]</scope>
    <source>
        <strain evidence="2">DCEP-RM93M</strain>
    </source>
</reference>
<sequence>MDNKSLNQGRRMEEITEGSIMMNEKKVELLYPQYMKFRKIIMWTNCVSFFISASLFIRTGIALSEKQDFFKMMEMYTGFRMWRHLLPPVNEALSFIYTMAIIWFTAVLICFSGLDGALFTELSSLERYLCLTSTIFFIFGFDILASTLHSGMGLRKARAMLFQAYAEQHYAVSSFSWIFTSVIDNLQASCHCCGYTIGKSVIIKYRAQHAVVFWSETTNWGLKQASDIQFNDSALVELVPRSCCRTPDDEKCNIGKYYDRVNWSIAMDDIWSDRIYVKSCNKCTDYYNIFFAPGCYFSFLVIILITGLQAHMQYLWRIYLPTRYIYFIHGDSEVVSNTAQIIDIRLRVKTLDYSQYMPICQNVPAPPSWLLPSANEVFIVLVPSRLHPSEPFYEPPEMWSVHQRTLMGQERTNNFVEAAHRRMRDALGADHPTIWKFIEGLRRVQAGRDKDHEDFVSGREPPRKRRRYVLADRRILRIVQRFHTQSYVDYLRGIANNFTVA</sequence>
<keyword evidence="1" id="KW-0812">Transmembrane</keyword>
<evidence type="ECO:0000313" key="3">
    <source>
        <dbReference type="Proteomes" id="UP000030764"/>
    </source>
</evidence>
<feature type="transmembrane region" description="Helical" evidence="1">
    <location>
        <begin position="95"/>
        <end position="116"/>
    </location>
</feature>
<keyword evidence="1" id="KW-1133">Transmembrane helix</keyword>
<evidence type="ECO:0000313" key="2">
    <source>
        <dbReference type="EMBL" id="KFD57975.1"/>
    </source>
</evidence>
<feature type="transmembrane region" description="Helical" evidence="1">
    <location>
        <begin position="128"/>
        <end position="148"/>
    </location>
</feature>
<dbReference type="Proteomes" id="UP000030764">
    <property type="component" value="Unassembled WGS sequence"/>
</dbReference>
<proteinExistence type="predicted"/>
<feature type="transmembrane region" description="Helical" evidence="1">
    <location>
        <begin position="286"/>
        <end position="308"/>
    </location>
</feature>
<dbReference type="EMBL" id="KL363186">
    <property type="protein sequence ID" value="KFD57975.1"/>
    <property type="molecule type" value="Genomic_DNA"/>
</dbReference>
<keyword evidence="3" id="KW-1185">Reference proteome</keyword>
<accession>A0A085ML79</accession>
<name>A0A085ML79_9BILA</name>
<evidence type="ECO:0008006" key="4">
    <source>
        <dbReference type="Google" id="ProtNLM"/>
    </source>
</evidence>
<organism evidence="2 3">
    <name type="scientific">Trichuris suis</name>
    <name type="common">pig whipworm</name>
    <dbReference type="NCBI Taxonomy" id="68888"/>
    <lineage>
        <taxon>Eukaryota</taxon>
        <taxon>Metazoa</taxon>
        <taxon>Ecdysozoa</taxon>
        <taxon>Nematoda</taxon>
        <taxon>Enoplea</taxon>
        <taxon>Dorylaimia</taxon>
        <taxon>Trichinellida</taxon>
        <taxon>Trichuridae</taxon>
        <taxon>Trichuris</taxon>
    </lineage>
</organism>
<protein>
    <recommendedName>
        <fullName evidence="4">Tetraspanin family protein</fullName>
    </recommendedName>
</protein>